<feature type="domain" description="FYVE-type" evidence="7">
    <location>
        <begin position="27"/>
        <end position="74"/>
    </location>
</feature>
<dbReference type="VEuPathDB" id="TriTrypDB:BSAL_30920"/>
<name>A0A0S4JIG7_BODSA</name>
<gene>
    <name evidence="8" type="ORF">BSAL_30920</name>
</gene>
<dbReference type="PANTHER" id="PTHR12277:SF81">
    <property type="entry name" value="PROTEIN ABHD13"/>
    <property type="match status" value="1"/>
</dbReference>
<accession>A0A0S4JIG7</accession>
<evidence type="ECO:0000256" key="2">
    <source>
        <dbReference type="ARBA" id="ARBA00022771"/>
    </source>
</evidence>
<organism evidence="8 9">
    <name type="scientific">Bodo saltans</name>
    <name type="common">Flagellated protozoan</name>
    <dbReference type="NCBI Taxonomy" id="75058"/>
    <lineage>
        <taxon>Eukaryota</taxon>
        <taxon>Discoba</taxon>
        <taxon>Euglenozoa</taxon>
        <taxon>Kinetoplastea</taxon>
        <taxon>Metakinetoplastina</taxon>
        <taxon>Eubodonida</taxon>
        <taxon>Bodonidae</taxon>
        <taxon>Bodo</taxon>
    </lineage>
</organism>
<evidence type="ECO:0000256" key="1">
    <source>
        <dbReference type="ARBA" id="ARBA00022723"/>
    </source>
</evidence>
<reference evidence="9" key="1">
    <citation type="submission" date="2015-09" db="EMBL/GenBank/DDBJ databases">
        <authorList>
            <consortium name="Pathogen Informatics"/>
        </authorList>
    </citation>
    <scope>NUCLEOTIDE SEQUENCE [LARGE SCALE GENOMIC DNA]</scope>
    <source>
        <strain evidence="9">Lake Konstanz</strain>
    </source>
</reference>
<dbReference type="Proteomes" id="UP000051952">
    <property type="component" value="Unassembled WGS sequence"/>
</dbReference>
<proteinExistence type="predicted"/>
<feature type="coiled-coil region" evidence="5">
    <location>
        <begin position="307"/>
        <end position="334"/>
    </location>
</feature>
<dbReference type="AlphaFoldDB" id="A0A0S4JIG7"/>
<dbReference type="EMBL" id="CYKH01001901">
    <property type="protein sequence ID" value="CUG91244.1"/>
    <property type="molecule type" value="Genomic_DNA"/>
</dbReference>
<dbReference type="SUPFAM" id="SSF53474">
    <property type="entry name" value="alpha/beta-Hydrolases"/>
    <property type="match status" value="1"/>
</dbReference>
<dbReference type="PANTHER" id="PTHR12277">
    <property type="entry name" value="ALPHA/BETA HYDROLASE DOMAIN-CONTAINING PROTEIN"/>
    <property type="match status" value="1"/>
</dbReference>
<dbReference type="InterPro" id="IPR029058">
    <property type="entry name" value="AB_hydrolase_fold"/>
</dbReference>
<keyword evidence="2 4" id="KW-0863">Zinc-finger</keyword>
<dbReference type="InterPro" id="IPR013083">
    <property type="entry name" value="Znf_RING/FYVE/PHD"/>
</dbReference>
<keyword evidence="3" id="KW-0862">Zinc</keyword>
<evidence type="ECO:0000259" key="7">
    <source>
        <dbReference type="PROSITE" id="PS50178"/>
    </source>
</evidence>
<keyword evidence="1" id="KW-0479">Metal-binding</keyword>
<sequence length="1094" mass="118990">MGESASAVVLPTTPSPNTSTPSQEDGWANAHHCAACGDGFTITLRRHHCRECRSSYCYRCCAKRLEAIRCCDGCECLRRLASSANGGGECHPLDAFLDRTPSARELQPKHTCSGVATVDVAVEHIVLHMSSQEFDTADILSRVFEELWPHVSPERFLAAIDRYINAVEPQSLLSADASERLQWAAVLRAALLQSTKGPGAVQQVVASTAKLVGGAVTLLHGAAKFVGVTPPSEDKDIASAVHPKQSSPHILTAAINSVVASLYLDIIKATKEQLTCVLGDLEDAEGEDETFDTLHSFGNDDSQGEVRKALLQNVASAKKDINRLLQDADMLCENEVASSKCLAASTSSFFATRLHRVQRLDDDAASAITAAQEIGMSLEKFIAERQDSQDQFATPLQSATMLDVGAETPPPPTQPSRPKRTFASALSHIRTRIIGVPQAVLEMFPDISKTIQREVFVGWGKREADEKNRRNLAALKDEDEKRGTKLLTPETFANVRAIQRLMNDLNGPCREAALQSGLQHYQSLLSLPEQQKDITAGDLLKSAKEWLKQCPADVIKAVRLTDAVTKSDQQKESAERTRRAMCDVGGIAVTLETDGAKLDGVYLTVQGLQDAISAAGGRRCSLVDSSSGVAIAEGFGFTCEEANSPASLAQAKLLDNLSTLSFGNFLQGTARSDSAARSLEWTRVDVELQWALVPNQTSFDAASYAHRSLNGGGLRVEFNHHETPVTTEATNATVILTSGAVGVYEAQKREMMAFLSRGVNVLGFNFRGYGRSDGTPHEHSMQSDLEAAYTYLREVQHVADKNILVKSLCMSGVAGAHLAARHPGVNLLLDQTYSDFGRYLSAEVRRILRQNSVYSLLPLQLSRASEFLVSEFVKRHAPRWNIATEIATVTGCVGVFITDEDVNTPKAEALSNIKSVMTKGNHQIRGYMFPGEHATVWLDCVSSVARPEDLTTSSLSGACHEALQRQEPKKWGELKAAVADFQASIKSDVEFDETILSRVEMLLGAIRVKHEDSEVFICRLQNVCNALRTSRQSSRSLSALSADDCGRPLDSLRMISFSRAHHPGRMAMDDFLLFIGFFKPIHLGAVAVNGGVTI</sequence>
<dbReference type="InterPro" id="IPR011011">
    <property type="entry name" value="Znf_FYVE_PHD"/>
</dbReference>
<keyword evidence="9" id="KW-1185">Reference proteome</keyword>
<dbReference type="Gene3D" id="3.40.50.1820">
    <property type="entry name" value="alpha/beta hydrolase"/>
    <property type="match status" value="1"/>
</dbReference>
<feature type="compositionally biased region" description="Low complexity" evidence="6">
    <location>
        <begin position="11"/>
        <end position="22"/>
    </location>
</feature>
<dbReference type="InterPro" id="IPR017455">
    <property type="entry name" value="Znf_FYVE-rel"/>
</dbReference>
<protein>
    <recommendedName>
        <fullName evidence="7">FYVE-type domain-containing protein</fullName>
    </recommendedName>
</protein>
<evidence type="ECO:0000256" key="5">
    <source>
        <dbReference type="SAM" id="Coils"/>
    </source>
</evidence>
<evidence type="ECO:0000313" key="9">
    <source>
        <dbReference type="Proteomes" id="UP000051952"/>
    </source>
</evidence>
<evidence type="ECO:0000313" key="8">
    <source>
        <dbReference type="EMBL" id="CUG91244.1"/>
    </source>
</evidence>
<dbReference type="Gene3D" id="3.30.40.10">
    <property type="entry name" value="Zinc/RING finger domain, C3HC4 (zinc finger)"/>
    <property type="match status" value="1"/>
</dbReference>
<evidence type="ECO:0000256" key="6">
    <source>
        <dbReference type="SAM" id="MobiDB-lite"/>
    </source>
</evidence>
<dbReference type="PROSITE" id="PS50178">
    <property type="entry name" value="ZF_FYVE"/>
    <property type="match status" value="1"/>
</dbReference>
<keyword evidence="5" id="KW-0175">Coiled coil</keyword>
<dbReference type="SUPFAM" id="SSF57903">
    <property type="entry name" value="FYVE/PHD zinc finger"/>
    <property type="match status" value="1"/>
</dbReference>
<evidence type="ECO:0000256" key="3">
    <source>
        <dbReference type="ARBA" id="ARBA00022833"/>
    </source>
</evidence>
<evidence type="ECO:0000256" key="4">
    <source>
        <dbReference type="PROSITE-ProRule" id="PRU00091"/>
    </source>
</evidence>
<feature type="region of interest" description="Disordered" evidence="6">
    <location>
        <begin position="1"/>
        <end position="23"/>
    </location>
</feature>
<dbReference type="OrthoDB" id="446723at2759"/>
<dbReference type="GO" id="GO:0008270">
    <property type="term" value="F:zinc ion binding"/>
    <property type="evidence" value="ECO:0007669"/>
    <property type="project" value="UniProtKB-KW"/>
</dbReference>